<comment type="caution">
    <text evidence="1">The sequence shown here is derived from an EMBL/GenBank/DDBJ whole genome shotgun (WGS) entry which is preliminary data.</text>
</comment>
<accession>A0ACC5R676</accession>
<sequence>MTTDLPQLFDKALRRRHLARVAPTRPAFYAQALAAEVESRLGLILRDFKSTLIFGPAAGEIRALLSGLSRLGRIITAAPAPGPGIDFVFDDEAVPLAPQSLDCIISLFGLHSVNDVPGSLAQFRAALRPDGLFLGGLFAGRTLVELREAWLAAEAELTGGASLRVAPFADLRDVGALMQRAGFALPAVDLDQTTVRYKDGLSLMREIKALGLQHSLKARARRPVTASLLARAAALYDARFSDPDGRVRATVETAWAIGWAPHASQQQPLRPGSAKARLADALKTQEVKLEDKLD</sequence>
<evidence type="ECO:0000313" key="2">
    <source>
        <dbReference type="Proteomes" id="UP000616151"/>
    </source>
</evidence>
<dbReference type="EMBL" id="JAENHL010000007">
    <property type="protein sequence ID" value="MBK1868149.1"/>
    <property type="molecule type" value="Genomic_DNA"/>
</dbReference>
<name>A0ACC5R676_9HYPH</name>
<evidence type="ECO:0000313" key="1">
    <source>
        <dbReference type="EMBL" id="MBK1868149.1"/>
    </source>
</evidence>
<keyword evidence="1" id="KW-0489">Methyltransferase</keyword>
<dbReference type="Proteomes" id="UP000616151">
    <property type="component" value="Unassembled WGS sequence"/>
</dbReference>
<protein>
    <submittedName>
        <fullName evidence="1">Methyltransferase domain-containing protein</fullName>
    </submittedName>
</protein>
<reference evidence="1" key="1">
    <citation type="submission" date="2021-01" db="EMBL/GenBank/DDBJ databases">
        <authorList>
            <person name="Sun Q."/>
        </authorList>
    </citation>
    <scope>NUCLEOTIDE SEQUENCE</scope>
    <source>
        <strain evidence="1">YIM B02566</strain>
    </source>
</reference>
<proteinExistence type="predicted"/>
<gene>
    <name evidence="1" type="ORF">JHL16_17485</name>
</gene>
<keyword evidence="2" id="KW-1185">Reference proteome</keyword>
<organism evidence="1 2">
    <name type="scientific">Taklimakanibacter albus</name>
    <dbReference type="NCBI Taxonomy" id="2800327"/>
    <lineage>
        <taxon>Bacteria</taxon>
        <taxon>Pseudomonadati</taxon>
        <taxon>Pseudomonadota</taxon>
        <taxon>Alphaproteobacteria</taxon>
        <taxon>Hyphomicrobiales</taxon>
        <taxon>Aestuariivirgaceae</taxon>
        <taxon>Taklimakanibacter</taxon>
    </lineage>
</organism>
<keyword evidence="1" id="KW-0808">Transferase</keyword>